<organism evidence="1 2">
    <name type="scientific">Aquincola tertiaricarbonis</name>
    <dbReference type="NCBI Taxonomy" id="391953"/>
    <lineage>
        <taxon>Bacteria</taxon>
        <taxon>Pseudomonadati</taxon>
        <taxon>Pseudomonadota</taxon>
        <taxon>Betaproteobacteria</taxon>
        <taxon>Burkholderiales</taxon>
        <taxon>Sphaerotilaceae</taxon>
        <taxon>Aquincola</taxon>
    </lineage>
</organism>
<evidence type="ECO:0000313" key="1">
    <source>
        <dbReference type="EMBL" id="URI11051.1"/>
    </source>
</evidence>
<dbReference type="InterPro" id="IPR010877">
    <property type="entry name" value="Phage_Mu_Gp46"/>
</dbReference>
<proteinExistence type="predicted"/>
<dbReference type="RefSeq" id="WP_250199249.1">
    <property type="nucleotide sequence ID" value="NZ_CP097636.1"/>
</dbReference>
<gene>
    <name evidence="1" type="ORF">MW290_18960</name>
</gene>
<dbReference type="Proteomes" id="UP001056201">
    <property type="component" value="Chromosome 2"/>
</dbReference>
<accession>A0ABY4SFT8</accession>
<protein>
    <submittedName>
        <fullName evidence="1">Phage GP46 family protein</fullName>
    </submittedName>
</protein>
<reference evidence="1" key="1">
    <citation type="submission" date="2022-05" db="EMBL/GenBank/DDBJ databases">
        <title>An RpoN-dependent PEP-CTERM gene is involved in floc formation of an Aquincola tertiaricarbonis strain.</title>
        <authorList>
            <person name="Qiu D."/>
            <person name="Xia M."/>
        </authorList>
    </citation>
    <scope>NUCLEOTIDE SEQUENCE</scope>
    <source>
        <strain evidence="1">RN12</strain>
    </source>
</reference>
<name>A0ABY4SFT8_AQUTE</name>
<dbReference type="Pfam" id="PF07409">
    <property type="entry name" value="GP46"/>
    <property type="match status" value="1"/>
</dbReference>
<sequence>MFDLATRPQPAADAAALVGVPFDLRLAPPTRVAAYPWTDYLSPTGAPQPGVDMLATYALELEDTLSTAVIVSLFTDRRASRDDTLPLGATDRRGWVGEEFMGEWAGADAQAWGSALWLCMTGKATTDVLERARFAAQEALAWLVRDGIAARVEVATEWVGERQDRLAVRATIYRPAEVRPVYDVLWGTSIRRWASV</sequence>
<dbReference type="EMBL" id="CP097636">
    <property type="protein sequence ID" value="URI11051.1"/>
    <property type="molecule type" value="Genomic_DNA"/>
</dbReference>
<keyword evidence="2" id="KW-1185">Reference proteome</keyword>
<evidence type="ECO:0000313" key="2">
    <source>
        <dbReference type="Proteomes" id="UP001056201"/>
    </source>
</evidence>